<accession>A0A0F9FQR2</accession>
<evidence type="ECO:0000256" key="1">
    <source>
        <dbReference type="SAM" id="Phobius"/>
    </source>
</evidence>
<name>A0A0F9FQR2_9ZZZZ</name>
<keyword evidence="1" id="KW-0812">Transmembrane</keyword>
<gene>
    <name evidence="2" type="ORF">LCGC14_2213130</name>
</gene>
<organism evidence="2">
    <name type="scientific">marine sediment metagenome</name>
    <dbReference type="NCBI Taxonomy" id="412755"/>
    <lineage>
        <taxon>unclassified sequences</taxon>
        <taxon>metagenomes</taxon>
        <taxon>ecological metagenomes</taxon>
    </lineage>
</organism>
<comment type="caution">
    <text evidence="2">The sequence shown here is derived from an EMBL/GenBank/DDBJ whole genome shotgun (WGS) entry which is preliminary data.</text>
</comment>
<evidence type="ECO:0000313" key="2">
    <source>
        <dbReference type="EMBL" id="KKL59660.1"/>
    </source>
</evidence>
<dbReference type="AlphaFoldDB" id="A0A0F9FQR2"/>
<protein>
    <submittedName>
        <fullName evidence="2">Uncharacterized protein</fullName>
    </submittedName>
</protein>
<feature type="non-terminal residue" evidence="2">
    <location>
        <position position="1"/>
    </location>
</feature>
<dbReference type="EMBL" id="LAZR01029409">
    <property type="protein sequence ID" value="KKL59660.1"/>
    <property type="molecule type" value="Genomic_DNA"/>
</dbReference>
<proteinExistence type="predicted"/>
<keyword evidence="1" id="KW-0472">Membrane</keyword>
<feature type="transmembrane region" description="Helical" evidence="1">
    <location>
        <begin position="77"/>
        <end position="97"/>
    </location>
</feature>
<sequence>WFFLFIFAISFCSVFIIAPQWQVIPVLCIIGSIIFFTIETKTIRRNYQNKRRINSRNNGYISQKQDVQDEPRHARGAYLVLIFLVFFPLIFAVNSMLSISSPEMTYTRIPNSNRIDGSVDLTNLEFYSSLEDIEGLTINDEFIIKSIISPSPSPSPPWPSPQPWIP</sequence>
<reference evidence="2" key="1">
    <citation type="journal article" date="2015" name="Nature">
        <title>Complex archaea that bridge the gap between prokaryotes and eukaryotes.</title>
        <authorList>
            <person name="Spang A."/>
            <person name="Saw J.H."/>
            <person name="Jorgensen S.L."/>
            <person name="Zaremba-Niedzwiedzka K."/>
            <person name="Martijn J."/>
            <person name="Lind A.E."/>
            <person name="van Eijk R."/>
            <person name="Schleper C."/>
            <person name="Guy L."/>
            <person name="Ettema T.J."/>
        </authorList>
    </citation>
    <scope>NUCLEOTIDE SEQUENCE</scope>
</reference>
<feature type="transmembrane region" description="Helical" evidence="1">
    <location>
        <begin position="6"/>
        <end position="38"/>
    </location>
</feature>
<keyword evidence="1" id="KW-1133">Transmembrane helix</keyword>